<dbReference type="HOGENOM" id="CLU_134363_0_0_0"/>
<reference evidence="4" key="1">
    <citation type="submission" date="2009-11" db="EMBL/GenBank/DDBJ databases">
        <title>The complete chromosome 1 of Sphaerobacter thermophilus DSM 20745.</title>
        <authorList>
            <person name="Lucas S."/>
            <person name="Copeland A."/>
            <person name="Lapidus A."/>
            <person name="Glavina del Rio T."/>
            <person name="Dalin E."/>
            <person name="Tice H."/>
            <person name="Bruce D."/>
            <person name="Goodwin L."/>
            <person name="Pitluck S."/>
            <person name="Kyrpides N."/>
            <person name="Mavromatis K."/>
            <person name="Ivanova N."/>
            <person name="Mikhailova N."/>
            <person name="LaButti K.M."/>
            <person name="Clum A."/>
            <person name="Sun H.I."/>
            <person name="Brettin T."/>
            <person name="Detter J.C."/>
            <person name="Han C."/>
            <person name="Larimer F."/>
            <person name="Land M."/>
            <person name="Hauser L."/>
            <person name="Markowitz V."/>
            <person name="Cheng J.F."/>
            <person name="Hugenholtz P."/>
            <person name="Woyke T."/>
            <person name="Wu D."/>
            <person name="Steenblock K."/>
            <person name="Schneider S."/>
            <person name="Pukall R."/>
            <person name="Goeker M."/>
            <person name="Klenk H.P."/>
            <person name="Eisen J.A."/>
        </authorList>
    </citation>
    <scope>NUCLEOTIDE SEQUENCE [LARGE SCALE GENOMIC DNA]</scope>
    <source>
        <strain evidence="4">ATCC 49802 / DSM 20745 / S 6022</strain>
    </source>
</reference>
<dbReference type="EMBL" id="CP001823">
    <property type="protein sequence ID" value="ACZ39799.1"/>
    <property type="molecule type" value="Genomic_DNA"/>
</dbReference>
<organism evidence="3 4">
    <name type="scientific">Sphaerobacter thermophilus (strain ATCC 49802 / DSM 20745 / KCCM 41009 / NCIMB 13125 / S 6022)</name>
    <dbReference type="NCBI Taxonomy" id="479434"/>
    <lineage>
        <taxon>Bacteria</taxon>
        <taxon>Pseudomonadati</taxon>
        <taxon>Thermomicrobiota</taxon>
        <taxon>Thermomicrobia</taxon>
        <taxon>Sphaerobacterales</taxon>
        <taxon>Sphaerobacterineae</taxon>
        <taxon>Sphaerobacteraceae</taxon>
        <taxon>Sphaerobacter</taxon>
    </lineage>
</organism>
<proteinExistence type="inferred from homology"/>
<name>D1C7F3_SPHTD</name>
<dbReference type="Pfam" id="PF04075">
    <property type="entry name" value="F420H2_quin_red"/>
    <property type="match status" value="1"/>
</dbReference>
<keyword evidence="4" id="KW-1185">Reference proteome</keyword>
<sequence length="169" mass="19807">MTAHEPTFSRKPPTGFLRFFLKQLPRLYRGPLSELFRWRCVMLLTTTGRKSGLPRTTGVSFMPLGDRYVIFSGWGVRSNWYKNLRANPEVIIQVGRRRMRATARLVEDPERRRDLMLMMQQRSAHCGPPRFMRPLLRLTRTFDYDAEIRMAVEQAGKLPVIELFPHGEV</sequence>
<dbReference type="PANTHER" id="PTHR39428">
    <property type="entry name" value="F420H(2)-DEPENDENT QUINONE REDUCTASE RV1261C"/>
    <property type="match status" value="1"/>
</dbReference>
<comment type="similarity">
    <text evidence="1">Belongs to the F420H(2)-dependent quinone reductase family.</text>
</comment>
<dbReference type="SUPFAM" id="SSF50475">
    <property type="entry name" value="FMN-binding split barrel"/>
    <property type="match status" value="1"/>
</dbReference>
<evidence type="ECO:0000313" key="3">
    <source>
        <dbReference type="EMBL" id="ACZ39799.1"/>
    </source>
</evidence>
<dbReference type="Gene3D" id="2.30.110.10">
    <property type="entry name" value="Electron Transport, Fmn-binding Protein, Chain A"/>
    <property type="match status" value="1"/>
</dbReference>
<dbReference type="AlphaFoldDB" id="D1C7F3"/>
<accession>D1C7F3</accession>
<dbReference type="eggNOG" id="ENOG5030TG8">
    <property type="taxonomic scope" value="Bacteria"/>
</dbReference>
<dbReference type="InParanoid" id="D1C7F3"/>
<gene>
    <name evidence="3" type="ordered locus">Sthe_2382</name>
</gene>
<comment type="catalytic activity">
    <reaction evidence="2">
        <text>oxidized coenzyme F420-(gamma-L-Glu)(n) + a quinol + H(+) = reduced coenzyme F420-(gamma-L-Glu)(n) + a quinone</text>
        <dbReference type="Rhea" id="RHEA:39663"/>
        <dbReference type="Rhea" id="RHEA-COMP:12939"/>
        <dbReference type="Rhea" id="RHEA-COMP:14378"/>
        <dbReference type="ChEBI" id="CHEBI:15378"/>
        <dbReference type="ChEBI" id="CHEBI:24646"/>
        <dbReference type="ChEBI" id="CHEBI:132124"/>
        <dbReference type="ChEBI" id="CHEBI:133980"/>
        <dbReference type="ChEBI" id="CHEBI:139511"/>
    </reaction>
</comment>
<protein>
    <recommendedName>
        <fullName evidence="5">Nitroreductase family deazaflavin-dependent oxidoreductase</fullName>
    </recommendedName>
</protein>
<evidence type="ECO:0000256" key="1">
    <source>
        <dbReference type="ARBA" id="ARBA00008710"/>
    </source>
</evidence>
<evidence type="ECO:0008006" key="5">
    <source>
        <dbReference type="Google" id="ProtNLM"/>
    </source>
</evidence>
<dbReference type="NCBIfam" id="TIGR00026">
    <property type="entry name" value="hi_GC_TIGR00026"/>
    <property type="match status" value="1"/>
</dbReference>
<dbReference type="GO" id="GO:0070967">
    <property type="term" value="F:coenzyme F420 binding"/>
    <property type="evidence" value="ECO:0007669"/>
    <property type="project" value="TreeGrafter"/>
</dbReference>
<dbReference type="KEGG" id="sti:Sthe_2382"/>
<reference evidence="3 4" key="2">
    <citation type="journal article" date="2010" name="Stand. Genomic Sci.">
        <title>Complete genome sequence of Desulfohalobium retbaense type strain (HR(100)).</title>
        <authorList>
            <person name="Spring S."/>
            <person name="Nolan M."/>
            <person name="Lapidus A."/>
            <person name="Glavina Del Rio T."/>
            <person name="Copeland A."/>
            <person name="Tice H."/>
            <person name="Cheng J.F."/>
            <person name="Lucas S."/>
            <person name="Land M."/>
            <person name="Chen F."/>
            <person name="Bruce D."/>
            <person name="Goodwin L."/>
            <person name="Pitluck S."/>
            <person name="Ivanova N."/>
            <person name="Mavromatis K."/>
            <person name="Mikhailova N."/>
            <person name="Pati A."/>
            <person name="Chen A."/>
            <person name="Palaniappan K."/>
            <person name="Hauser L."/>
            <person name="Chang Y.J."/>
            <person name="Jeffries C.D."/>
            <person name="Munk C."/>
            <person name="Kiss H."/>
            <person name="Chain P."/>
            <person name="Han C."/>
            <person name="Brettin T."/>
            <person name="Detter J.C."/>
            <person name="Schuler E."/>
            <person name="Goker M."/>
            <person name="Rohde M."/>
            <person name="Bristow J."/>
            <person name="Eisen J.A."/>
            <person name="Markowitz V."/>
            <person name="Hugenholtz P."/>
            <person name="Kyrpides N.C."/>
            <person name="Klenk H.P."/>
        </authorList>
    </citation>
    <scope>NUCLEOTIDE SEQUENCE [LARGE SCALE GENOMIC DNA]</scope>
    <source>
        <strain evidence="4">ATCC 49802 / DSM 20745 / S 6022</strain>
    </source>
</reference>
<evidence type="ECO:0000313" key="4">
    <source>
        <dbReference type="Proteomes" id="UP000002027"/>
    </source>
</evidence>
<dbReference type="Proteomes" id="UP000002027">
    <property type="component" value="Chromosome 1"/>
</dbReference>
<dbReference type="GO" id="GO:0005886">
    <property type="term" value="C:plasma membrane"/>
    <property type="evidence" value="ECO:0007669"/>
    <property type="project" value="TreeGrafter"/>
</dbReference>
<dbReference type="GO" id="GO:0016491">
    <property type="term" value="F:oxidoreductase activity"/>
    <property type="evidence" value="ECO:0007669"/>
    <property type="project" value="InterPro"/>
</dbReference>
<evidence type="ECO:0000256" key="2">
    <source>
        <dbReference type="ARBA" id="ARBA00049106"/>
    </source>
</evidence>
<dbReference type="InterPro" id="IPR004378">
    <property type="entry name" value="F420H2_quin_Rdtase"/>
</dbReference>
<dbReference type="PANTHER" id="PTHR39428:SF1">
    <property type="entry name" value="F420H(2)-DEPENDENT QUINONE REDUCTASE RV1261C"/>
    <property type="match status" value="1"/>
</dbReference>
<dbReference type="InterPro" id="IPR012349">
    <property type="entry name" value="Split_barrel_FMN-bd"/>
</dbReference>
<dbReference type="RefSeq" id="WP_012872840.1">
    <property type="nucleotide sequence ID" value="NC_013523.1"/>
</dbReference>
<dbReference type="STRING" id="479434.Sthe_2382"/>